<dbReference type="AlphaFoldDB" id="Q7MLG5"/>
<evidence type="ECO:0000313" key="1">
    <source>
        <dbReference type="EMBL" id="BAC94226.1"/>
    </source>
</evidence>
<sequence length="189" mass="20023">MAFGGVATGNIKAQDAEMAIKAESTTGDSPSASAIVANTGTRSAALAVLLANSVRKTTKVTTARMVNKMPACSRNAPKPSARNTLVPVAFNTLLKQRPPPNRMSTPQSVVFSMSFHSTARETPSATIAPIATRVSKLLKPPNIALTGLEKIHSDTVTRKIARVIFLPLVHSTGVWSSSKECLRFGLVIE</sequence>
<dbReference type="Proteomes" id="UP000002675">
    <property type="component" value="Chromosome I"/>
</dbReference>
<organism evidence="1 2">
    <name type="scientific">Vibrio vulnificus (strain YJ016)</name>
    <dbReference type="NCBI Taxonomy" id="196600"/>
    <lineage>
        <taxon>Bacteria</taxon>
        <taxon>Pseudomonadati</taxon>
        <taxon>Pseudomonadota</taxon>
        <taxon>Gammaproteobacteria</taxon>
        <taxon>Vibrionales</taxon>
        <taxon>Vibrionaceae</taxon>
        <taxon>Vibrio</taxon>
    </lineage>
</organism>
<accession>Q7MLG5</accession>
<gene>
    <name evidence="1" type="ordered locus">VV1461</name>
</gene>
<proteinExistence type="predicted"/>
<protein>
    <submittedName>
        <fullName evidence="1">Uncharacterized protein</fullName>
    </submittedName>
</protein>
<dbReference type="KEGG" id="vvy:VV1461"/>
<dbReference type="HOGENOM" id="CLU_105452_0_0_6"/>
<dbReference type="EMBL" id="BA000037">
    <property type="protein sequence ID" value="BAC94226.1"/>
    <property type="molecule type" value="Genomic_DNA"/>
</dbReference>
<name>Q7MLG5_VIBVY</name>
<reference evidence="1 2" key="1">
    <citation type="journal article" date="2003" name="Genome Res.">
        <title>Comparative genome analysis of Vibrio vulnificus, a marine pathogen.</title>
        <authorList>
            <person name="Chen C.Y."/>
            <person name="Wu K.M."/>
            <person name="Chang Y.C."/>
            <person name="Chang C.H."/>
            <person name="Tsai H.C."/>
            <person name="Liao T.L."/>
            <person name="Liu Y.M."/>
            <person name="Chen H.J."/>
            <person name="Shen A.B."/>
            <person name="Li J.C."/>
            <person name="Su T.L."/>
            <person name="Shao C.P."/>
            <person name="Lee C.T."/>
            <person name="Hor L.I."/>
            <person name="Tsai S.F."/>
        </authorList>
    </citation>
    <scope>NUCLEOTIDE SEQUENCE [LARGE SCALE GENOMIC DNA]</scope>
    <source>
        <strain evidence="1 2">YJ016</strain>
    </source>
</reference>
<evidence type="ECO:0000313" key="2">
    <source>
        <dbReference type="Proteomes" id="UP000002675"/>
    </source>
</evidence>